<dbReference type="InterPro" id="IPR050352">
    <property type="entry name" value="ABCG_transporters"/>
</dbReference>
<comment type="similarity">
    <text evidence="2">Belongs to the ABC transporter superfamily. ABCG family. Eye pigment precursor importer (TC 3.A.1.204) subfamily.</text>
</comment>
<dbReference type="FunFam" id="3.40.50.300:FF:000337">
    <property type="entry name" value="ABC transporter G family member 22"/>
    <property type="match status" value="1"/>
</dbReference>
<dbReference type="CDD" id="cd03213">
    <property type="entry name" value="ABCG_EPDR"/>
    <property type="match status" value="1"/>
</dbReference>
<dbReference type="InParanoid" id="A0A2I4G7I5"/>
<dbReference type="InterPro" id="IPR027417">
    <property type="entry name" value="P-loop_NTPase"/>
</dbReference>
<dbReference type="Pfam" id="PF01061">
    <property type="entry name" value="ABC2_membrane"/>
    <property type="match status" value="1"/>
</dbReference>
<dbReference type="SMART" id="SM00382">
    <property type="entry name" value="AAA"/>
    <property type="match status" value="1"/>
</dbReference>
<dbReference type="GO" id="GO:0055085">
    <property type="term" value="P:transmembrane transport"/>
    <property type="evidence" value="ECO:0000318"/>
    <property type="project" value="GO_Central"/>
</dbReference>
<evidence type="ECO:0000256" key="10">
    <source>
        <dbReference type="SAM" id="Phobius"/>
    </source>
</evidence>
<dbReference type="KEGG" id="jre:109005390"/>
<keyword evidence="6" id="KW-0067">ATP-binding</keyword>
<feature type="transmembrane region" description="Helical" evidence="10">
    <location>
        <begin position="593"/>
        <end position="615"/>
    </location>
</feature>
<keyword evidence="5" id="KW-0547">Nucleotide-binding</keyword>
<dbReference type="AlphaFoldDB" id="A0A2I4G7I5"/>
<evidence type="ECO:0000256" key="6">
    <source>
        <dbReference type="ARBA" id="ARBA00022840"/>
    </source>
</evidence>
<dbReference type="PROSITE" id="PS50893">
    <property type="entry name" value="ABC_TRANSPORTER_2"/>
    <property type="match status" value="1"/>
</dbReference>
<dbReference type="InterPro" id="IPR003439">
    <property type="entry name" value="ABC_transporter-like_ATP-bd"/>
</dbReference>
<feature type="transmembrane region" description="Helical" evidence="10">
    <location>
        <begin position="558"/>
        <end position="581"/>
    </location>
</feature>
<feature type="transmembrane region" description="Helical" evidence="10">
    <location>
        <begin position="669"/>
        <end position="691"/>
    </location>
</feature>
<evidence type="ECO:0000256" key="2">
    <source>
        <dbReference type="ARBA" id="ARBA00005814"/>
    </source>
</evidence>
<dbReference type="PANTHER" id="PTHR48041">
    <property type="entry name" value="ABC TRANSPORTER G FAMILY MEMBER 28"/>
    <property type="match status" value="1"/>
</dbReference>
<reference evidence="13" key="1">
    <citation type="submission" date="2025-08" db="UniProtKB">
        <authorList>
            <consortium name="RefSeq"/>
        </authorList>
    </citation>
    <scope>IDENTIFICATION</scope>
    <source>
        <tissue evidence="13">Leaves</tissue>
    </source>
</reference>
<evidence type="ECO:0000256" key="8">
    <source>
        <dbReference type="ARBA" id="ARBA00023136"/>
    </source>
</evidence>
<dbReference type="GeneID" id="109005390"/>
<dbReference type="Pfam" id="PF00005">
    <property type="entry name" value="ABC_tran"/>
    <property type="match status" value="1"/>
</dbReference>
<comment type="subcellular location">
    <subcellularLocation>
        <location evidence="1">Membrane</location>
        <topology evidence="1">Multi-pass membrane protein</topology>
    </subcellularLocation>
</comment>
<dbReference type="InterPro" id="IPR013525">
    <property type="entry name" value="ABC2_TM"/>
</dbReference>
<dbReference type="RefSeq" id="XP_018839861.2">
    <property type="nucleotide sequence ID" value="XM_018984316.2"/>
</dbReference>
<feature type="transmembrane region" description="Helical" evidence="10">
    <location>
        <begin position="645"/>
        <end position="663"/>
    </location>
</feature>
<dbReference type="Pfam" id="PF19055">
    <property type="entry name" value="ABC2_membrane_7"/>
    <property type="match status" value="1"/>
</dbReference>
<dbReference type="PANTHER" id="PTHR48041:SF66">
    <property type="entry name" value="ABC TRANSPORTER G FAMILY MEMBER 22-LIKE ISOFORM X1"/>
    <property type="match status" value="1"/>
</dbReference>
<keyword evidence="3" id="KW-0813">Transport</keyword>
<evidence type="ECO:0000313" key="12">
    <source>
        <dbReference type="Proteomes" id="UP000235220"/>
    </source>
</evidence>
<feature type="region of interest" description="Disordered" evidence="9">
    <location>
        <begin position="164"/>
        <end position="184"/>
    </location>
</feature>
<feature type="domain" description="ABC transporter" evidence="11">
    <location>
        <begin position="201"/>
        <end position="446"/>
    </location>
</feature>
<evidence type="ECO:0000256" key="1">
    <source>
        <dbReference type="ARBA" id="ARBA00004141"/>
    </source>
</evidence>
<dbReference type="GO" id="GO:0016020">
    <property type="term" value="C:membrane"/>
    <property type="evidence" value="ECO:0000318"/>
    <property type="project" value="GO_Central"/>
</dbReference>
<dbReference type="OrthoDB" id="66620at2759"/>
<dbReference type="PROSITE" id="PS00211">
    <property type="entry name" value="ABC_TRANSPORTER_1"/>
    <property type="match status" value="1"/>
</dbReference>
<dbReference type="STRING" id="51240.A0A2I4G7I5"/>
<feature type="transmembrane region" description="Helical" evidence="10">
    <location>
        <begin position="703"/>
        <end position="722"/>
    </location>
</feature>
<keyword evidence="4 10" id="KW-0812">Transmembrane</keyword>
<evidence type="ECO:0000256" key="3">
    <source>
        <dbReference type="ARBA" id="ARBA00022448"/>
    </source>
</evidence>
<name>A0A2I4G7I5_JUGRE</name>
<dbReference type="InterPro" id="IPR003593">
    <property type="entry name" value="AAA+_ATPase"/>
</dbReference>
<sequence length="803" mass="89388">MSSPSLFLISALKFSSQVISLVPQMEVNKEQILELHGSFEGIDHEAATTPWTVKDAIIVPQRKSCSKISSIAQDDKDEAGISKMKSFDKNLESPTGRKIRKAKSLSAQFLVNIDELINNIPGSYDQTCSVLNRASSNGLGYSFPLAGATMPSENFPDVLRLQSPNCNQDSENGQFEPDHEDEPNSFRWKQINSEPVLPIYIKFQDVKYKVSMKGVKRSGSEKYILHGITGSVNPGEVLALMGPSGGGKTSLLSLLSGRVKFNSGTITYNDQPYTRSLKTRIGFVLQDDVVFPHLTVKETLTYAALLRLSSTLTREQKKERAMNVISELGLERCQDTLIGGKFVRGISGGERKRVCIGNEILLNPSLLFLDEPTSGLDSTTALRIGQILNNIAKAGKAVVTTIHQPSSRLFHKFDRLILLSRGNSLYFGKASEAMMYFSSIGCNPLIAMNPSEFLIDLASGNIKDKSVPSELEDKFLQGSKRHDKKDGGPSSVDVQEFLVEAYEVRLAKIEERKLQKPVIIQSEPEKEGRSNSREWGATWWEQFSILFSRGLKERRHEYLSCMRVTQVISTAVIIGLLWWHSDASTPKRLQDQAGLLFFVSVFWGFFPLFNAIFTFPQERAMLAKERSVGMYKLSAYFLGRTTSDLPLDLLLPIVFLLIVYFMVGLKLSFASFSLTMLTVFLSVVAAQGLGLTIGAAFMDVKKATTVASVIVMAFMLSAGFFIQKVPLFMLWVRYISFNYHTYRLLLKIQYGCPAPTSGSSSCESPFIRGLRLGEGETEVGALMAMVIVYRLLAYLLLRRISKT</sequence>
<dbReference type="GO" id="GO:0005524">
    <property type="term" value="F:ATP binding"/>
    <property type="evidence" value="ECO:0007669"/>
    <property type="project" value="UniProtKB-KW"/>
</dbReference>
<dbReference type="GO" id="GO:0016887">
    <property type="term" value="F:ATP hydrolysis activity"/>
    <property type="evidence" value="ECO:0007669"/>
    <property type="project" value="InterPro"/>
</dbReference>
<keyword evidence="7 10" id="KW-1133">Transmembrane helix</keyword>
<evidence type="ECO:0000256" key="7">
    <source>
        <dbReference type="ARBA" id="ARBA00022989"/>
    </source>
</evidence>
<evidence type="ECO:0000313" key="13">
    <source>
        <dbReference type="RefSeq" id="XP_018839861.2"/>
    </source>
</evidence>
<protein>
    <submittedName>
        <fullName evidence="13">ABC transporter G family member 22-like isoform X1</fullName>
    </submittedName>
</protein>
<proteinExistence type="inferred from homology"/>
<accession>A0A2I4G7I5</accession>
<evidence type="ECO:0000259" key="11">
    <source>
        <dbReference type="PROSITE" id="PS50893"/>
    </source>
</evidence>
<dbReference type="SUPFAM" id="SSF52540">
    <property type="entry name" value="P-loop containing nucleoside triphosphate hydrolases"/>
    <property type="match status" value="1"/>
</dbReference>
<evidence type="ECO:0000256" key="9">
    <source>
        <dbReference type="SAM" id="MobiDB-lite"/>
    </source>
</evidence>
<organism evidence="12 13">
    <name type="scientific">Juglans regia</name>
    <name type="common">English walnut</name>
    <dbReference type="NCBI Taxonomy" id="51240"/>
    <lineage>
        <taxon>Eukaryota</taxon>
        <taxon>Viridiplantae</taxon>
        <taxon>Streptophyta</taxon>
        <taxon>Embryophyta</taxon>
        <taxon>Tracheophyta</taxon>
        <taxon>Spermatophyta</taxon>
        <taxon>Magnoliopsida</taxon>
        <taxon>eudicotyledons</taxon>
        <taxon>Gunneridae</taxon>
        <taxon>Pentapetalae</taxon>
        <taxon>rosids</taxon>
        <taxon>fabids</taxon>
        <taxon>Fagales</taxon>
        <taxon>Juglandaceae</taxon>
        <taxon>Juglans</taxon>
    </lineage>
</organism>
<keyword evidence="8 10" id="KW-0472">Membrane</keyword>
<evidence type="ECO:0000256" key="4">
    <source>
        <dbReference type="ARBA" id="ARBA00022692"/>
    </source>
</evidence>
<dbReference type="GO" id="GO:0140359">
    <property type="term" value="F:ABC-type transporter activity"/>
    <property type="evidence" value="ECO:0007669"/>
    <property type="project" value="InterPro"/>
</dbReference>
<dbReference type="InterPro" id="IPR017871">
    <property type="entry name" value="ABC_transporter-like_CS"/>
</dbReference>
<gene>
    <name evidence="13" type="primary">LOC109005390</name>
</gene>
<dbReference type="InterPro" id="IPR043926">
    <property type="entry name" value="ABCG_dom"/>
</dbReference>
<keyword evidence="12" id="KW-1185">Reference proteome</keyword>
<dbReference type="Gene3D" id="3.40.50.300">
    <property type="entry name" value="P-loop containing nucleotide triphosphate hydrolases"/>
    <property type="match status" value="1"/>
</dbReference>
<dbReference type="Proteomes" id="UP000235220">
    <property type="component" value="Chromosome 6"/>
</dbReference>
<evidence type="ECO:0000256" key="5">
    <source>
        <dbReference type="ARBA" id="ARBA00022741"/>
    </source>
</evidence>
<dbReference type="GO" id="GO:0042626">
    <property type="term" value="F:ATPase-coupled transmembrane transporter activity"/>
    <property type="evidence" value="ECO:0000318"/>
    <property type="project" value="GO_Central"/>
</dbReference>
<feature type="compositionally biased region" description="Polar residues" evidence="9">
    <location>
        <begin position="164"/>
        <end position="173"/>
    </location>
</feature>